<reference evidence="2" key="1">
    <citation type="journal article" date="2019" name="Int. J. Syst. Evol. Microbiol.">
        <title>The Global Catalogue of Microorganisms (GCM) 10K type strain sequencing project: providing services to taxonomists for standard genome sequencing and annotation.</title>
        <authorList>
            <consortium name="The Broad Institute Genomics Platform"/>
            <consortium name="The Broad Institute Genome Sequencing Center for Infectious Disease"/>
            <person name="Wu L."/>
            <person name="Ma J."/>
        </authorList>
    </citation>
    <scope>NUCLEOTIDE SEQUENCE [LARGE SCALE GENOMIC DNA]</scope>
    <source>
        <strain evidence="2">JCM 32105</strain>
    </source>
</reference>
<comment type="caution">
    <text evidence="1">The sequence shown here is derived from an EMBL/GenBank/DDBJ whole genome shotgun (WGS) entry which is preliminary data.</text>
</comment>
<name>A0ABP8NJW4_9BACT</name>
<organism evidence="1 2">
    <name type="scientific">Nemorincola caseinilytica</name>
    <dbReference type="NCBI Taxonomy" id="2054315"/>
    <lineage>
        <taxon>Bacteria</taxon>
        <taxon>Pseudomonadati</taxon>
        <taxon>Bacteroidota</taxon>
        <taxon>Chitinophagia</taxon>
        <taxon>Chitinophagales</taxon>
        <taxon>Chitinophagaceae</taxon>
        <taxon>Nemorincola</taxon>
    </lineage>
</organism>
<dbReference type="InterPro" id="IPR046155">
    <property type="entry name" value="DUF6157"/>
</dbReference>
<gene>
    <name evidence="1" type="ORF">GCM10023093_21010</name>
</gene>
<protein>
    <submittedName>
        <fullName evidence="1">DUF6157 family protein</fullName>
    </submittedName>
</protein>
<dbReference type="RefSeq" id="WP_345082778.1">
    <property type="nucleotide sequence ID" value="NZ_BAABFA010000014.1"/>
</dbReference>
<dbReference type="Proteomes" id="UP001500067">
    <property type="component" value="Unassembled WGS sequence"/>
</dbReference>
<evidence type="ECO:0000313" key="1">
    <source>
        <dbReference type="EMBL" id="GAA4466631.1"/>
    </source>
</evidence>
<sequence>MKVHTTNYHNTFIAIADDSPATTGEVPPQKGDNPTVAGMQFHMLVDNPYKYTSDDVLFRVYALRNNIPKSELKEARAQFFAKGQPCLRASPLTKRYGWGVHADADCKIAIYACGTPEYEQMIRNKDLQVVKAMRTSR</sequence>
<dbReference type="Pfam" id="PF19654">
    <property type="entry name" value="DUF6157"/>
    <property type="match status" value="1"/>
</dbReference>
<keyword evidence="2" id="KW-1185">Reference proteome</keyword>
<proteinExistence type="predicted"/>
<accession>A0ABP8NJW4</accession>
<evidence type="ECO:0000313" key="2">
    <source>
        <dbReference type="Proteomes" id="UP001500067"/>
    </source>
</evidence>
<dbReference type="EMBL" id="BAABFA010000014">
    <property type="protein sequence ID" value="GAA4466631.1"/>
    <property type="molecule type" value="Genomic_DNA"/>
</dbReference>